<comment type="caution">
    <text evidence="2">The sequence shown here is derived from an EMBL/GenBank/DDBJ whole genome shotgun (WGS) entry which is preliminary data.</text>
</comment>
<reference evidence="2 3" key="1">
    <citation type="submission" date="2019-07" db="EMBL/GenBank/DDBJ databases">
        <title>Draft genome assembly of a fouling barnacle, Amphibalanus amphitrite (Darwin, 1854): The first reference genome for Thecostraca.</title>
        <authorList>
            <person name="Kim W."/>
        </authorList>
    </citation>
    <scope>NUCLEOTIDE SEQUENCE [LARGE SCALE GENOMIC DNA]</scope>
    <source>
        <strain evidence="2">SNU_AA5</strain>
        <tissue evidence="2">Soma without cirri and trophi</tissue>
    </source>
</reference>
<keyword evidence="1" id="KW-0732">Signal</keyword>
<feature type="chain" id="PRO_5025404859" evidence="1">
    <location>
        <begin position="17"/>
        <end position="91"/>
    </location>
</feature>
<name>A0A6A4X2R1_AMPAM</name>
<evidence type="ECO:0000256" key="1">
    <source>
        <dbReference type="SAM" id="SignalP"/>
    </source>
</evidence>
<keyword evidence="3" id="KW-1185">Reference proteome</keyword>
<evidence type="ECO:0000313" key="3">
    <source>
        <dbReference type="Proteomes" id="UP000440578"/>
    </source>
</evidence>
<dbReference type="AlphaFoldDB" id="A0A6A4X2R1"/>
<organism evidence="2 3">
    <name type="scientific">Amphibalanus amphitrite</name>
    <name type="common">Striped barnacle</name>
    <name type="synonym">Balanus amphitrite</name>
    <dbReference type="NCBI Taxonomy" id="1232801"/>
    <lineage>
        <taxon>Eukaryota</taxon>
        <taxon>Metazoa</taxon>
        <taxon>Ecdysozoa</taxon>
        <taxon>Arthropoda</taxon>
        <taxon>Crustacea</taxon>
        <taxon>Multicrustacea</taxon>
        <taxon>Cirripedia</taxon>
        <taxon>Thoracica</taxon>
        <taxon>Thoracicalcarea</taxon>
        <taxon>Balanomorpha</taxon>
        <taxon>Balanoidea</taxon>
        <taxon>Balanidae</taxon>
        <taxon>Amphibalaninae</taxon>
        <taxon>Amphibalanus</taxon>
    </lineage>
</organism>
<accession>A0A6A4X2R1</accession>
<dbReference type="Proteomes" id="UP000440578">
    <property type="component" value="Unassembled WGS sequence"/>
</dbReference>
<gene>
    <name evidence="2" type="ORF">FJT64_015899</name>
</gene>
<protein>
    <submittedName>
        <fullName evidence="2">Uncharacterized protein</fullName>
    </submittedName>
</protein>
<feature type="signal peptide" evidence="1">
    <location>
        <begin position="1"/>
        <end position="16"/>
    </location>
</feature>
<sequence>MKCLLLLLLAVTLAAATTYNSPPEQQSINQIEPQINTLSDKLSEVKLEESMDEAMSVARLRLRKVQVTCIGCVFGKRSCTAVDKPDMRLKK</sequence>
<proteinExistence type="predicted"/>
<evidence type="ECO:0000313" key="2">
    <source>
        <dbReference type="EMBL" id="KAF0313587.1"/>
    </source>
</evidence>
<dbReference type="EMBL" id="VIIS01000079">
    <property type="protein sequence ID" value="KAF0313587.1"/>
    <property type="molecule type" value="Genomic_DNA"/>
</dbReference>